<feature type="compositionally biased region" description="Polar residues" evidence="1">
    <location>
        <begin position="89"/>
        <end position="109"/>
    </location>
</feature>
<reference evidence="2" key="1">
    <citation type="journal article" date="2023" name="IScience">
        <title>Live-bearing cockroach genome reveals convergent evolutionary mechanisms linked to viviparity in insects and beyond.</title>
        <authorList>
            <person name="Fouks B."/>
            <person name="Harrison M.C."/>
            <person name="Mikhailova A.A."/>
            <person name="Marchal E."/>
            <person name="English S."/>
            <person name="Carruthers M."/>
            <person name="Jennings E.C."/>
            <person name="Chiamaka E.L."/>
            <person name="Frigard R.A."/>
            <person name="Pippel M."/>
            <person name="Attardo G.M."/>
            <person name="Benoit J.B."/>
            <person name="Bornberg-Bauer E."/>
            <person name="Tobe S.S."/>
        </authorList>
    </citation>
    <scope>NUCLEOTIDE SEQUENCE</scope>
    <source>
        <strain evidence="2">Stay&amp;Tobe</strain>
    </source>
</reference>
<organism evidence="2 3">
    <name type="scientific">Diploptera punctata</name>
    <name type="common">Pacific beetle cockroach</name>
    <dbReference type="NCBI Taxonomy" id="6984"/>
    <lineage>
        <taxon>Eukaryota</taxon>
        <taxon>Metazoa</taxon>
        <taxon>Ecdysozoa</taxon>
        <taxon>Arthropoda</taxon>
        <taxon>Hexapoda</taxon>
        <taxon>Insecta</taxon>
        <taxon>Pterygota</taxon>
        <taxon>Neoptera</taxon>
        <taxon>Polyneoptera</taxon>
        <taxon>Dictyoptera</taxon>
        <taxon>Blattodea</taxon>
        <taxon>Blaberoidea</taxon>
        <taxon>Blaberidae</taxon>
        <taxon>Diplopterinae</taxon>
        <taxon>Diploptera</taxon>
    </lineage>
</organism>
<dbReference type="AlphaFoldDB" id="A0AAD7ZMD2"/>
<feature type="region of interest" description="Disordered" evidence="1">
    <location>
        <begin position="1"/>
        <end position="60"/>
    </location>
</feature>
<dbReference type="GO" id="GO:0005868">
    <property type="term" value="C:cytoplasmic dynein complex"/>
    <property type="evidence" value="ECO:0007669"/>
    <property type="project" value="InterPro"/>
</dbReference>
<gene>
    <name evidence="2" type="ORF">L9F63_022919</name>
</gene>
<reference evidence="2" key="2">
    <citation type="submission" date="2023-05" db="EMBL/GenBank/DDBJ databases">
        <authorList>
            <person name="Fouks B."/>
        </authorList>
    </citation>
    <scope>NUCLEOTIDE SEQUENCE</scope>
    <source>
        <strain evidence="2">Stay&amp;Tobe</strain>
        <tissue evidence="2">Testes</tissue>
    </source>
</reference>
<evidence type="ECO:0008006" key="4">
    <source>
        <dbReference type="Google" id="ProtNLM"/>
    </source>
</evidence>
<protein>
    <recommendedName>
        <fullName evidence="4">Cytoplasmic dynein 1 intermediate chain</fullName>
    </recommendedName>
</protein>
<dbReference type="Proteomes" id="UP001233999">
    <property type="component" value="Unassembled WGS sequence"/>
</dbReference>
<keyword evidence="3" id="KW-1185">Reference proteome</keyword>
<feature type="compositionally biased region" description="Basic and acidic residues" evidence="1">
    <location>
        <begin position="7"/>
        <end position="21"/>
    </location>
</feature>
<feature type="region of interest" description="Disordered" evidence="1">
    <location>
        <begin position="84"/>
        <end position="126"/>
    </location>
</feature>
<feature type="non-terminal residue" evidence="2">
    <location>
        <position position="1"/>
    </location>
</feature>
<sequence>MLNLSTDRARSMSDRKAELERKKAKLQALREEKIRRQKEKEKKDAEEFAIRATTSEKDQQKELDQMLSLVGVAPVSDVLSNLSSLSLTPEHSNNATPEPSLQSHSTPPSSGRRRGTQLSVVSVQSTNIPPREMVTYTKQTQTLSSGHERDDSICLGIMSGILQQYNC</sequence>
<dbReference type="GO" id="GO:0007018">
    <property type="term" value="P:microtubule-based movement"/>
    <property type="evidence" value="ECO:0007669"/>
    <property type="project" value="InterPro"/>
</dbReference>
<feature type="compositionally biased region" description="Polar residues" evidence="1">
    <location>
        <begin position="116"/>
        <end position="126"/>
    </location>
</feature>
<proteinExistence type="predicted"/>
<dbReference type="Pfam" id="PF11540">
    <property type="entry name" value="Dynein_IC2"/>
    <property type="match status" value="1"/>
</dbReference>
<name>A0AAD7ZMD2_DIPPU</name>
<dbReference type="EMBL" id="JASPKZ010007751">
    <property type="protein sequence ID" value="KAJ9582737.1"/>
    <property type="molecule type" value="Genomic_DNA"/>
</dbReference>
<dbReference type="InterPro" id="IPR025956">
    <property type="entry name" value="DYNC1I1/DYNC1I2"/>
</dbReference>
<evidence type="ECO:0000313" key="2">
    <source>
        <dbReference type="EMBL" id="KAJ9582737.1"/>
    </source>
</evidence>
<accession>A0AAD7ZMD2</accession>
<feature type="compositionally biased region" description="Basic and acidic residues" evidence="1">
    <location>
        <begin position="28"/>
        <end position="60"/>
    </location>
</feature>
<evidence type="ECO:0000313" key="3">
    <source>
        <dbReference type="Proteomes" id="UP001233999"/>
    </source>
</evidence>
<comment type="caution">
    <text evidence="2">The sequence shown here is derived from an EMBL/GenBank/DDBJ whole genome shotgun (WGS) entry which is preliminary data.</text>
</comment>
<evidence type="ECO:0000256" key="1">
    <source>
        <dbReference type="SAM" id="MobiDB-lite"/>
    </source>
</evidence>